<gene>
    <name evidence="1" type="ORF">SAMN05216456_1940</name>
</gene>
<dbReference type="OrthoDB" id="8456319at2"/>
<proteinExistence type="predicted"/>
<protein>
    <submittedName>
        <fullName evidence="1">Uncharacterized protein</fullName>
    </submittedName>
</protein>
<dbReference type="RefSeq" id="WP_092423665.1">
    <property type="nucleotide sequence ID" value="NZ_FPCK01000001.1"/>
</dbReference>
<accession>A0A1I7NF48</accession>
<name>A0A1I7NF48_9HYPH</name>
<dbReference type="EMBL" id="FPCK01000001">
    <property type="protein sequence ID" value="SFV33269.1"/>
    <property type="molecule type" value="Genomic_DNA"/>
</dbReference>
<keyword evidence="2" id="KW-1185">Reference proteome</keyword>
<evidence type="ECO:0000313" key="1">
    <source>
        <dbReference type="EMBL" id="SFV33269.1"/>
    </source>
</evidence>
<organism evidence="1 2">
    <name type="scientific">Devosia crocina</name>
    <dbReference type="NCBI Taxonomy" id="429728"/>
    <lineage>
        <taxon>Bacteria</taxon>
        <taxon>Pseudomonadati</taxon>
        <taxon>Pseudomonadota</taxon>
        <taxon>Alphaproteobacteria</taxon>
        <taxon>Hyphomicrobiales</taxon>
        <taxon>Devosiaceae</taxon>
        <taxon>Devosia</taxon>
    </lineage>
</organism>
<sequence>MAIDLQQFCANNDQACFGRDYLLRPIHVGDWSLASNGHIAVRVPRAAGSDVTPDVPQSVLSIFDDHSTEDAGELPLFTPPIGECDCTRCGGTGIDEDDDYGGVTKSTCDICEGTGKIPLLHVTSIEINETIMAARYLQQIRALPFPKLAYGFWPGRHDPERPQQRVHFAFEGGIGLLMPLRRPYATHFQLSRPGAAS</sequence>
<dbReference type="AlphaFoldDB" id="A0A1I7NF48"/>
<reference evidence="1 2" key="1">
    <citation type="submission" date="2016-10" db="EMBL/GenBank/DDBJ databases">
        <authorList>
            <person name="de Groot N.N."/>
        </authorList>
    </citation>
    <scope>NUCLEOTIDE SEQUENCE [LARGE SCALE GENOMIC DNA]</scope>
    <source>
        <strain evidence="1 2">IPL20</strain>
    </source>
</reference>
<dbReference type="STRING" id="429728.SAMN05216456_1940"/>
<evidence type="ECO:0000313" key="2">
    <source>
        <dbReference type="Proteomes" id="UP000199074"/>
    </source>
</evidence>
<dbReference type="Proteomes" id="UP000199074">
    <property type="component" value="Unassembled WGS sequence"/>
</dbReference>